<keyword evidence="4" id="KW-1185">Reference proteome</keyword>
<evidence type="ECO:0000313" key="4">
    <source>
        <dbReference type="Proteomes" id="UP000242770"/>
    </source>
</evidence>
<evidence type="ECO:0000313" key="2">
    <source>
        <dbReference type="EMBL" id="CDR88979.1"/>
    </source>
</evidence>
<dbReference type="AlphaFoldDB" id="A0A0F7S9N3"/>
<name>A0A0F7S9N3_9BASI</name>
<dbReference type="EMBL" id="CCFA01004988">
    <property type="protein sequence ID" value="CDW99702.1"/>
    <property type="molecule type" value="Genomic_DNA"/>
</dbReference>
<evidence type="ECO:0000256" key="1">
    <source>
        <dbReference type="SAM" id="MobiDB-lite"/>
    </source>
</evidence>
<feature type="region of interest" description="Disordered" evidence="1">
    <location>
        <begin position="893"/>
        <end position="928"/>
    </location>
</feature>
<dbReference type="STRING" id="49012.A0A0F7S9N3"/>
<dbReference type="Proteomes" id="UP000242770">
    <property type="component" value="Unassembled WGS sequence"/>
</dbReference>
<feature type="region of interest" description="Disordered" evidence="1">
    <location>
        <begin position="85"/>
        <end position="117"/>
    </location>
</feature>
<dbReference type="EMBL" id="LK056693">
    <property type="protein sequence ID" value="CDR88979.1"/>
    <property type="molecule type" value="Genomic_DNA"/>
</dbReference>
<feature type="compositionally biased region" description="Basic and acidic residues" evidence="1">
    <location>
        <begin position="901"/>
        <end position="911"/>
    </location>
</feature>
<reference evidence="4" key="3">
    <citation type="submission" date="2014-06" db="EMBL/GenBank/DDBJ databases">
        <authorList>
            <person name="Berkman P.J."/>
        </authorList>
    </citation>
    <scope>NUCLEOTIDE SEQUENCE [LARGE SCALE GENOMIC DNA]</scope>
</reference>
<accession>A0A0F7S9N3</accession>
<gene>
    <name evidence="3" type="primary">SSCI82550.1</name>
    <name evidence="2" type="ORF">SPSC_06351</name>
</gene>
<sequence length="1041" mass="115954">MVHPPRTTPPGRPAPADDGQLQAQVDQLVLLPLQTNSLGAHSARHYHPVIQGAYGTLIQILAGRLNDLAPLDVVADSFQRLKDLSQSAGERPRTPTRSTSASAAISPDTPRSIEAKSKARSLATKLGDSWIILRRQCRTVSDDLHSGSQHLLADSLDTFLRALNREKQVLVPHFKRLSPFAYDDASQLETARTAVQDTIAHINQRRAYLTDDQQLYYLLSSLDFAAPEAPSDPMEQPLYDRLAEGLRRPFKGDAEHRFAAFTAQVNRSLFLDKPQDQRPYYKGTVIVQSSGTGKTRMVLELGRTAPLLYVCIRPSDTTSARSGYPLGDKPIMKLTKEKICPTDDERAAVLLAAWFDTLAVNLEHCNLPADKFAYLVRLNDFGDREHESQRRVFFEAVARKARSFALDASIVAGSDPDVIFQYHLDAPVQRLSRQISLMQRDSSRQPRTASAASTASTAEPMVYVAIDECVTFAPDFLDSICRAWAYIGELEHQQRQQALRSQHSAKPAQRDHPEPASIVCFWLVLLSTNSTATALVRPQAEHSSTRHQAAVPLPTFVGVGFDVLRSELPYLATAGNVDDPTYIQKYGRPLWISLISHTFWHTAVHKLLGTAPFFPGDRNICFNVLGSRLALQYVPTRSADSVSFGEQASFARQAVDRHMRILEEVDQDAVLHIASPSEPVLAIAAALAMMPTPNQIAHEASLPNQKALNRYGSILETVHTMCLVSAQVDILKGVRGELLTRLLFMTAWDANKMQSQEYQSSEDQTWKARHLLQPVRLESILDGIVMLEPSNHARVFSRIDKVCDQVRVRHPTYSNVHAWTHFTHFDQLKIMVQELSPEYLWYCWKRGVAIQMAHGQHGIDGIIPVFVGDLSQPLGDGEKRAADHMTFVAWESKNRTQAGPKKADESADKVAHAGPRLQHEQGTPRASLTERGLLTVLSDLDIKDQPPRVRGIANTDSLQVWIRGLGGSNNYPCLDTLQIREVVVDFHRTIASRPDFDSHNCIPDPMDLESTRHIDEQGQGNVARAATASLDQMDQMDEDEA</sequence>
<protein>
    <submittedName>
        <fullName evidence="3">Uncharacterized protein</fullName>
    </submittedName>
</protein>
<reference evidence="3" key="1">
    <citation type="submission" date="2014-06" db="EMBL/GenBank/DDBJ databases">
        <authorList>
            <person name="Berkman J.Paul."/>
        </authorList>
    </citation>
    <scope>NUCLEOTIDE SEQUENCE [LARGE SCALE GENOMIC DNA]</scope>
</reference>
<dbReference type="OrthoDB" id="2556301at2759"/>
<dbReference type="PANTHER" id="PTHR33266:SF1">
    <property type="entry name" value="F-BOX DOMAIN-CONTAINING PROTEIN"/>
    <property type="match status" value="1"/>
</dbReference>
<reference evidence="2" key="2">
    <citation type="submission" date="2014-06" db="EMBL/GenBank/DDBJ databases">
        <authorList>
            <person name="Ju J."/>
            <person name="Zhang J."/>
        </authorList>
    </citation>
    <scope>NUCLEOTIDE SEQUENCE</scope>
    <source>
        <strain evidence="2">SscI8</strain>
    </source>
</reference>
<organism evidence="3 4">
    <name type="scientific">Sporisorium scitamineum</name>
    <dbReference type="NCBI Taxonomy" id="49012"/>
    <lineage>
        <taxon>Eukaryota</taxon>
        <taxon>Fungi</taxon>
        <taxon>Dikarya</taxon>
        <taxon>Basidiomycota</taxon>
        <taxon>Ustilaginomycotina</taxon>
        <taxon>Ustilaginomycetes</taxon>
        <taxon>Ustilaginales</taxon>
        <taxon>Ustilaginaceae</taxon>
        <taxon>Sporisorium</taxon>
    </lineage>
</organism>
<evidence type="ECO:0000313" key="3">
    <source>
        <dbReference type="EMBL" id="CDW99702.1"/>
    </source>
</evidence>
<dbReference type="PANTHER" id="PTHR33266">
    <property type="entry name" value="CHROMOSOME 15, WHOLE GENOME SHOTGUN SEQUENCE"/>
    <property type="match status" value="1"/>
</dbReference>
<proteinExistence type="predicted"/>